<protein>
    <submittedName>
        <fullName evidence="1">Uncharacterized protein</fullName>
    </submittedName>
</protein>
<dbReference type="AlphaFoldDB" id="A0AAN7UWE3"/>
<proteinExistence type="predicted"/>
<gene>
    <name evidence="1" type="ORF">RRF57_012385</name>
</gene>
<reference evidence="1 2" key="1">
    <citation type="submission" date="2023-10" db="EMBL/GenBank/DDBJ databases">
        <title>Draft genome sequence of Xylaria bambusicola isolate GMP-LS, the root and basal stem rot pathogen of sugarcane in Indonesia.</title>
        <authorList>
            <person name="Selvaraj P."/>
            <person name="Muralishankar V."/>
            <person name="Muruganantham S."/>
            <person name="Sp S."/>
            <person name="Haryani S."/>
            <person name="Lau K.J.X."/>
            <person name="Naqvi N.I."/>
        </authorList>
    </citation>
    <scope>NUCLEOTIDE SEQUENCE [LARGE SCALE GENOMIC DNA]</scope>
    <source>
        <strain evidence="1">GMP-LS</strain>
    </source>
</reference>
<evidence type="ECO:0000313" key="2">
    <source>
        <dbReference type="Proteomes" id="UP001305414"/>
    </source>
</evidence>
<dbReference type="Proteomes" id="UP001305414">
    <property type="component" value="Unassembled WGS sequence"/>
</dbReference>
<organism evidence="1 2">
    <name type="scientific">Xylaria bambusicola</name>
    <dbReference type="NCBI Taxonomy" id="326684"/>
    <lineage>
        <taxon>Eukaryota</taxon>
        <taxon>Fungi</taxon>
        <taxon>Dikarya</taxon>
        <taxon>Ascomycota</taxon>
        <taxon>Pezizomycotina</taxon>
        <taxon>Sordariomycetes</taxon>
        <taxon>Xylariomycetidae</taxon>
        <taxon>Xylariales</taxon>
        <taxon>Xylariaceae</taxon>
        <taxon>Xylaria</taxon>
    </lineage>
</organism>
<accession>A0AAN7UWE3</accession>
<evidence type="ECO:0000313" key="1">
    <source>
        <dbReference type="EMBL" id="KAK5636673.1"/>
    </source>
</evidence>
<dbReference type="EMBL" id="JAWHQM010000075">
    <property type="protein sequence ID" value="KAK5636673.1"/>
    <property type="molecule type" value="Genomic_DNA"/>
</dbReference>
<sequence>MTSPARGEHVGLVETPYGGWGVAGEGEMRGQPRDALNLRARVRLRVHGRAISFVLLALTEVDAAGQLTHDGKVGALAHLGLKGRRLRREEAGSKIAVCAHLLAQPQDALLGTHLARTPFRASDGAEQYRVSGLGGIESGVCKRGAVGVDGAL</sequence>
<keyword evidence="2" id="KW-1185">Reference proteome</keyword>
<name>A0AAN7UWE3_9PEZI</name>
<comment type="caution">
    <text evidence="1">The sequence shown here is derived from an EMBL/GenBank/DDBJ whole genome shotgun (WGS) entry which is preliminary data.</text>
</comment>